<name>A0A915IZY0_ROMCU</name>
<reference evidence="3" key="1">
    <citation type="submission" date="2022-11" db="UniProtKB">
        <authorList>
            <consortium name="WormBaseParasite"/>
        </authorList>
    </citation>
    <scope>IDENTIFICATION</scope>
</reference>
<dbReference type="AlphaFoldDB" id="A0A915IZY0"/>
<evidence type="ECO:0000313" key="2">
    <source>
        <dbReference type="Proteomes" id="UP000887565"/>
    </source>
</evidence>
<organism evidence="2 3">
    <name type="scientific">Romanomermis culicivorax</name>
    <name type="common">Nematode worm</name>
    <dbReference type="NCBI Taxonomy" id="13658"/>
    <lineage>
        <taxon>Eukaryota</taxon>
        <taxon>Metazoa</taxon>
        <taxon>Ecdysozoa</taxon>
        <taxon>Nematoda</taxon>
        <taxon>Enoplea</taxon>
        <taxon>Dorylaimia</taxon>
        <taxon>Mermithida</taxon>
        <taxon>Mermithoidea</taxon>
        <taxon>Mermithidae</taxon>
        <taxon>Romanomermis</taxon>
    </lineage>
</organism>
<dbReference type="Proteomes" id="UP000887565">
    <property type="component" value="Unplaced"/>
</dbReference>
<evidence type="ECO:0000256" key="1">
    <source>
        <dbReference type="SAM" id="MobiDB-lite"/>
    </source>
</evidence>
<keyword evidence="2" id="KW-1185">Reference proteome</keyword>
<evidence type="ECO:0000313" key="3">
    <source>
        <dbReference type="WBParaSite" id="nRc.2.0.1.t19680-RA"/>
    </source>
</evidence>
<proteinExistence type="predicted"/>
<accession>A0A915IZY0</accession>
<feature type="region of interest" description="Disordered" evidence="1">
    <location>
        <begin position="121"/>
        <end position="144"/>
    </location>
</feature>
<protein>
    <submittedName>
        <fullName evidence="3">Uncharacterized protein</fullName>
    </submittedName>
</protein>
<sequence length="159" mass="17689">MLTKTMLLLTNSASLQMMFDSVVANDKIYKYIYIYINKYEPESVVSSVSSSPPSSSSISLLVEPSVFSLSDADLCLKTESVDMIRPIKCEVIDGYQKMQNSNIYKILTNCYMENFTGKERIPTNESAARRKPKPPNSSQPNLTSLLSTFTNGVIIAGIH</sequence>
<dbReference type="WBParaSite" id="nRc.2.0.1.t19680-RA">
    <property type="protein sequence ID" value="nRc.2.0.1.t19680-RA"/>
    <property type="gene ID" value="nRc.2.0.1.g19680"/>
</dbReference>